<name>A0A8T0PDW9_PANVG</name>
<feature type="compositionally biased region" description="Basic residues" evidence="1">
    <location>
        <begin position="282"/>
        <end position="305"/>
    </location>
</feature>
<keyword evidence="3" id="KW-1185">Reference proteome</keyword>
<evidence type="ECO:0000313" key="2">
    <source>
        <dbReference type="EMBL" id="KAG2560467.1"/>
    </source>
</evidence>
<feature type="region of interest" description="Disordered" evidence="1">
    <location>
        <begin position="128"/>
        <end position="156"/>
    </location>
</feature>
<feature type="compositionally biased region" description="Low complexity" evidence="1">
    <location>
        <begin position="137"/>
        <end position="156"/>
    </location>
</feature>
<dbReference type="EMBL" id="CM029051">
    <property type="protein sequence ID" value="KAG2560467.1"/>
    <property type="molecule type" value="Genomic_DNA"/>
</dbReference>
<proteinExistence type="predicted"/>
<reference evidence="2" key="1">
    <citation type="submission" date="2020-05" db="EMBL/GenBank/DDBJ databases">
        <title>WGS assembly of Panicum virgatum.</title>
        <authorList>
            <person name="Lovell J.T."/>
            <person name="Jenkins J."/>
            <person name="Shu S."/>
            <person name="Juenger T.E."/>
            <person name="Schmutz J."/>
        </authorList>
    </citation>
    <scope>NUCLEOTIDE SEQUENCE</scope>
    <source>
        <strain evidence="2">AP13</strain>
    </source>
</reference>
<evidence type="ECO:0000313" key="3">
    <source>
        <dbReference type="Proteomes" id="UP000823388"/>
    </source>
</evidence>
<feature type="region of interest" description="Disordered" evidence="1">
    <location>
        <begin position="50"/>
        <end position="113"/>
    </location>
</feature>
<gene>
    <name evidence="2" type="ORF">PVAP13_8KG063468</name>
</gene>
<dbReference type="AlphaFoldDB" id="A0A8T0PDW9"/>
<comment type="caution">
    <text evidence="2">The sequence shown here is derived from an EMBL/GenBank/DDBJ whole genome shotgun (WGS) entry which is preliminary data.</text>
</comment>
<feature type="compositionally biased region" description="Low complexity" evidence="1">
    <location>
        <begin position="307"/>
        <end position="332"/>
    </location>
</feature>
<feature type="compositionally biased region" description="Low complexity" evidence="1">
    <location>
        <begin position="270"/>
        <end position="281"/>
    </location>
</feature>
<accession>A0A8T0PDW9</accession>
<dbReference type="Proteomes" id="UP000823388">
    <property type="component" value="Chromosome 8K"/>
</dbReference>
<sequence>MPVYQRASTAEAARTGLCKRAVQYAFGVHFAAAGYWARSISSAVQKLCTGRRGVGPASDRSSPATAPHPALLRDAQRRRHAPRRLLLLPLPPPREHAAAPRAPRHPAGMPPLCARPTVPRLRLAFASLGRRRRRGGRAPVGREAAPAAPASSRSSRAPWLLRRHRCRSARRAWPRRFASRARAGAAGCQDLPCPAACGPPSHAGLHRRRRRASSPAPPLSLRLAAPLFLLLLPLLPHCGSGPVPPRGLRQARAGSGRLAATPPRRGRWSGAAPLRPAAARPRGGRHGPMRKGVRRRVEMKKKGGRRAAGAVSAAGRARQGPAPPRARAQMAAGEEERVRMGGGRQWRRVR</sequence>
<evidence type="ECO:0000256" key="1">
    <source>
        <dbReference type="SAM" id="MobiDB-lite"/>
    </source>
</evidence>
<organism evidence="2 3">
    <name type="scientific">Panicum virgatum</name>
    <name type="common">Blackwell switchgrass</name>
    <dbReference type="NCBI Taxonomy" id="38727"/>
    <lineage>
        <taxon>Eukaryota</taxon>
        <taxon>Viridiplantae</taxon>
        <taxon>Streptophyta</taxon>
        <taxon>Embryophyta</taxon>
        <taxon>Tracheophyta</taxon>
        <taxon>Spermatophyta</taxon>
        <taxon>Magnoliopsida</taxon>
        <taxon>Liliopsida</taxon>
        <taxon>Poales</taxon>
        <taxon>Poaceae</taxon>
        <taxon>PACMAD clade</taxon>
        <taxon>Panicoideae</taxon>
        <taxon>Panicodae</taxon>
        <taxon>Paniceae</taxon>
        <taxon>Panicinae</taxon>
        <taxon>Panicum</taxon>
        <taxon>Panicum sect. Hiantes</taxon>
    </lineage>
</organism>
<feature type="region of interest" description="Disordered" evidence="1">
    <location>
        <begin position="243"/>
        <end position="350"/>
    </location>
</feature>
<protein>
    <submittedName>
        <fullName evidence="2">Uncharacterized protein</fullName>
    </submittedName>
</protein>